<dbReference type="PANTHER" id="PTHR10794:SF39">
    <property type="entry name" value="PROTEIN ABHD15"/>
    <property type="match status" value="1"/>
</dbReference>
<evidence type="ECO:0000256" key="1">
    <source>
        <dbReference type="ARBA" id="ARBA00004613"/>
    </source>
</evidence>
<evidence type="ECO:0000256" key="2">
    <source>
        <dbReference type="ARBA" id="ARBA00010884"/>
    </source>
</evidence>
<evidence type="ECO:0000256" key="3">
    <source>
        <dbReference type="ARBA" id="ARBA00022525"/>
    </source>
</evidence>
<dbReference type="InterPro" id="IPR029058">
    <property type="entry name" value="AB_hydrolase_fold"/>
</dbReference>
<dbReference type="SUPFAM" id="SSF53474">
    <property type="entry name" value="alpha/beta-Hydrolases"/>
    <property type="match status" value="1"/>
</dbReference>
<keyword evidence="11" id="KW-1185">Reference proteome</keyword>
<evidence type="ECO:0000313" key="10">
    <source>
        <dbReference type="EMBL" id="KAJ1186121.1"/>
    </source>
</evidence>
<dbReference type="EMBL" id="JANPWB010000005">
    <property type="protein sequence ID" value="KAJ1186121.1"/>
    <property type="molecule type" value="Genomic_DNA"/>
</dbReference>
<keyword evidence="3" id="KW-0964">Secreted</keyword>
<evidence type="ECO:0000256" key="5">
    <source>
        <dbReference type="ARBA" id="ARBA00022729"/>
    </source>
</evidence>
<evidence type="ECO:0000256" key="6">
    <source>
        <dbReference type="ARBA" id="ARBA00053358"/>
    </source>
</evidence>
<evidence type="ECO:0000256" key="7">
    <source>
        <dbReference type="ARBA" id="ARBA00066099"/>
    </source>
</evidence>
<evidence type="ECO:0000256" key="8">
    <source>
        <dbReference type="ARBA" id="ARBA00072863"/>
    </source>
</evidence>
<organism evidence="10 11">
    <name type="scientific">Pleurodeles waltl</name>
    <name type="common">Iberian ribbed newt</name>
    <dbReference type="NCBI Taxonomy" id="8319"/>
    <lineage>
        <taxon>Eukaryota</taxon>
        <taxon>Metazoa</taxon>
        <taxon>Chordata</taxon>
        <taxon>Craniata</taxon>
        <taxon>Vertebrata</taxon>
        <taxon>Euteleostomi</taxon>
        <taxon>Amphibia</taxon>
        <taxon>Batrachia</taxon>
        <taxon>Caudata</taxon>
        <taxon>Salamandroidea</taxon>
        <taxon>Salamandridae</taxon>
        <taxon>Pleurodelinae</taxon>
        <taxon>Pleurodeles</taxon>
    </lineage>
</organism>
<dbReference type="InterPro" id="IPR050960">
    <property type="entry name" value="AB_hydrolase_4_sf"/>
</dbReference>
<dbReference type="GO" id="GO:0047372">
    <property type="term" value="F:monoacylglycerol lipase activity"/>
    <property type="evidence" value="ECO:0007669"/>
    <property type="project" value="TreeGrafter"/>
</dbReference>
<evidence type="ECO:0000256" key="4">
    <source>
        <dbReference type="ARBA" id="ARBA00022553"/>
    </source>
</evidence>
<name>A0AAV7UBW0_PLEWA</name>
<gene>
    <name evidence="10" type="ORF">NDU88_002904</name>
</gene>
<accession>A0AAV7UBW0</accession>
<dbReference type="Gene3D" id="3.40.50.1820">
    <property type="entry name" value="alpha/beta hydrolase"/>
    <property type="match status" value="1"/>
</dbReference>
<proteinExistence type="inferred from homology"/>
<dbReference type="GO" id="GO:0005576">
    <property type="term" value="C:extracellular region"/>
    <property type="evidence" value="ECO:0007669"/>
    <property type="project" value="UniProtKB-SubCell"/>
</dbReference>
<dbReference type="FunFam" id="3.40.50.1820:FF:000103">
    <property type="entry name" value="Abhydrolase domain-containing 15"/>
    <property type="match status" value="1"/>
</dbReference>
<dbReference type="AlphaFoldDB" id="A0AAV7UBW0"/>
<comment type="subcellular location">
    <subcellularLocation>
        <location evidence="1">Secreted</location>
    </subcellularLocation>
</comment>
<evidence type="ECO:0000313" key="11">
    <source>
        <dbReference type="Proteomes" id="UP001066276"/>
    </source>
</evidence>
<keyword evidence="5" id="KW-0732">Signal</keyword>
<dbReference type="PANTHER" id="PTHR10794">
    <property type="entry name" value="ABHYDROLASE DOMAIN-CONTAINING PROTEIN"/>
    <property type="match status" value="1"/>
</dbReference>
<comment type="subunit">
    <text evidence="7">Interacts with PDE3B; this interaction regulates PDE3B's stability and expression and, thereby, impacts the antilipolytic action of insulin.</text>
</comment>
<keyword evidence="4" id="KW-0597">Phosphoprotein</keyword>
<sequence length="462" mass="52533">MPEGNLNAWHRVLTLQSWIVKLLCIGRSILCGLFRSNTLKQEVSEGEDGDVFIHDNEGFPCGCRLICKPSALANCLLKVLRKFSDPDVAGWLWRKWAHVQTVYHQLLPGDRELESARDHLQLPDGGIVALDWVVGPCTTSKHRRATNSVTSPPVLLVIPNAFGKMTRNVQDFCLHALNQGFYPVIFNRRGQNGCPLTTLKLQQFGDPADLAEVVAYIRFRHPSSALFAVSEGSGSGLLLSYLGECGSSSYLTAAVCISPVLRCQEWFEAGQPWLYNWALVIHQKMSLSRYATALHEDVDMTKLLRCKSLRDLEELLFCQTKNNPISWDTYWERNEPLRDIDEVAVPVLCICSADDPIRGPPESTLPTELFKSNPYVFLMLTEHGGHCGFLKETPPAWSHEVTLEYFRSVAEFFNAEERMRGFPRRRSSFALYRRRKGTLQKRDSATSLDIQEMFNWKRSYTR</sequence>
<evidence type="ECO:0000256" key="9">
    <source>
        <dbReference type="ARBA" id="ARBA00082877"/>
    </source>
</evidence>
<dbReference type="GO" id="GO:0034338">
    <property type="term" value="F:short-chain carboxylesterase activity"/>
    <property type="evidence" value="ECO:0007669"/>
    <property type="project" value="TreeGrafter"/>
</dbReference>
<reference evidence="10" key="1">
    <citation type="journal article" date="2022" name="bioRxiv">
        <title>Sequencing and chromosome-scale assembly of the giantPleurodeles waltlgenome.</title>
        <authorList>
            <person name="Brown T."/>
            <person name="Elewa A."/>
            <person name="Iarovenko S."/>
            <person name="Subramanian E."/>
            <person name="Araus A.J."/>
            <person name="Petzold A."/>
            <person name="Susuki M."/>
            <person name="Suzuki K.-i.T."/>
            <person name="Hayashi T."/>
            <person name="Toyoda A."/>
            <person name="Oliveira C."/>
            <person name="Osipova E."/>
            <person name="Leigh N.D."/>
            <person name="Simon A."/>
            <person name="Yun M.H."/>
        </authorList>
    </citation>
    <scope>NUCLEOTIDE SEQUENCE</scope>
    <source>
        <strain evidence="10">20211129_DDA</strain>
        <tissue evidence="10">Liver</tissue>
    </source>
</reference>
<comment type="function">
    <text evidence="6">May regulate adipocyte lipolysis and liver lipid accumulation.</text>
</comment>
<dbReference type="Proteomes" id="UP001066276">
    <property type="component" value="Chromosome 3_1"/>
</dbReference>
<comment type="caution">
    <text evidence="10">The sequence shown here is derived from an EMBL/GenBank/DDBJ whole genome shotgun (WGS) entry which is preliminary data.</text>
</comment>
<comment type="similarity">
    <text evidence="2">Belongs to the AB hydrolase superfamily. AB hydrolase 4 family.</text>
</comment>
<protein>
    <recommendedName>
        <fullName evidence="8">Protein ABHD15</fullName>
    </recommendedName>
    <alternativeName>
        <fullName evidence="9">Alpha/beta hydrolase domain-containing protein 15</fullName>
    </alternativeName>
</protein>